<dbReference type="RefSeq" id="WP_216834282.1">
    <property type="nucleotide sequence ID" value="NZ_JAFNJS010000001.1"/>
</dbReference>
<reference evidence="3" key="1">
    <citation type="journal article" date="2019" name="Int. J. Syst. Evol. Microbiol.">
        <title>The Global Catalogue of Microorganisms (GCM) 10K type strain sequencing project: providing services to taxonomists for standard genome sequencing and annotation.</title>
        <authorList>
            <consortium name="The Broad Institute Genomics Platform"/>
            <consortium name="The Broad Institute Genome Sequencing Center for Infectious Disease"/>
            <person name="Wu L."/>
            <person name="Ma J."/>
        </authorList>
    </citation>
    <scope>NUCLEOTIDE SEQUENCE [LARGE SCALE GENOMIC DNA]</scope>
    <source>
        <strain evidence="3">CGMCC 1.16855</strain>
    </source>
</reference>
<accession>A0ABV7BRK6</accession>
<dbReference type="Proteomes" id="UP001595420">
    <property type="component" value="Unassembled WGS sequence"/>
</dbReference>
<evidence type="ECO:0000313" key="2">
    <source>
        <dbReference type="EMBL" id="MFC2998740.1"/>
    </source>
</evidence>
<dbReference type="PANTHER" id="PTHR34846:SF11">
    <property type="entry name" value="4-CARBOXYMUCONOLACTONE DECARBOXYLASE FAMILY PROTEIN (AFU_ORTHOLOGUE AFUA_6G11590)"/>
    <property type="match status" value="1"/>
</dbReference>
<feature type="domain" description="Carboxymuconolactone decarboxylase-like" evidence="1">
    <location>
        <begin position="34"/>
        <end position="118"/>
    </location>
</feature>
<dbReference type="EMBL" id="JBHRSB010000001">
    <property type="protein sequence ID" value="MFC2998740.1"/>
    <property type="molecule type" value="Genomic_DNA"/>
</dbReference>
<name>A0ABV7BRK6_9PROT</name>
<evidence type="ECO:0000313" key="3">
    <source>
        <dbReference type="Proteomes" id="UP001595420"/>
    </source>
</evidence>
<comment type="caution">
    <text evidence="2">The sequence shown here is derived from an EMBL/GenBank/DDBJ whole genome shotgun (WGS) entry which is preliminary data.</text>
</comment>
<protein>
    <submittedName>
        <fullName evidence="2">Carboxymuconolactone decarboxylase family protein</fullName>
    </submittedName>
</protein>
<sequence length="182" mass="19829">MARLPYRDVADLAPEDQALLVRPINLYRAMVNSPGMTRAFLGLAHHIRHHSVLDARLRELAILQVGWVARSPYEWSHHVAIGRDFGVTDDDIRAIAVETDGGVSALEPAARAVLRAAREMAQGADTLSDATFAEVQAHLDAASLTDLLVIIAFYCGVVRFLGAAGIEVEPSYQPCLDEHPLP</sequence>
<gene>
    <name evidence="2" type="ORF">ACFOD3_02485</name>
</gene>
<evidence type="ECO:0000259" key="1">
    <source>
        <dbReference type="Pfam" id="PF02627"/>
    </source>
</evidence>
<dbReference type="Pfam" id="PF02627">
    <property type="entry name" value="CMD"/>
    <property type="match status" value="1"/>
</dbReference>
<proteinExistence type="predicted"/>
<dbReference type="InterPro" id="IPR003779">
    <property type="entry name" value="CMD-like"/>
</dbReference>
<organism evidence="2 3">
    <name type="scientific">Falsiroseomonas tokyonensis</name>
    <dbReference type="NCBI Taxonomy" id="430521"/>
    <lineage>
        <taxon>Bacteria</taxon>
        <taxon>Pseudomonadati</taxon>
        <taxon>Pseudomonadota</taxon>
        <taxon>Alphaproteobacteria</taxon>
        <taxon>Acetobacterales</taxon>
        <taxon>Roseomonadaceae</taxon>
        <taxon>Falsiroseomonas</taxon>
    </lineage>
</organism>
<dbReference type="PANTHER" id="PTHR34846">
    <property type="entry name" value="4-CARBOXYMUCONOLACTONE DECARBOXYLASE FAMILY PROTEIN (AFU_ORTHOLOGUE AFUA_6G11590)"/>
    <property type="match status" value="1"/>
</dbReference>
<keyword evidence="3" id="KW-1185">Reference proteome</keyword>